<evidence type="ECO:0000256" key="1">
    <source>
        <dbReference type="SAM" id="Phobius"/>
    </source>
</evidence>
<keyword evidence="1" id="KW-0472">Membrane</keyword>
<dbReference type="Pfam" id="PF08592">
    <property type="entry name" value="Anthrone_oxy"/>
    <property type="match status" value="1"/>
</dbReference>
<comment type="caution">
    <text evidence="2">The sequence shown here is derived from an EMBL/GenBank/DDBJ whole genome shotgun (WGS) entry which is preliminary data.</text>
</comment>
<dbReference type="EMBL" id="JAINVV010000004">
    <property type="protein sequence ID" value="MBY8822595.1"/>
    <property type="molecule type" value="Genomic_DNA"/>
</dbReference>
<evidence type="ECO:0000313" key="3">
    <source>
        <dbReference type="Proteomes" id="UP000706039"/>
    </source>
</evidence>
<organism evidence="2 3">
    <name type="scientific">Sphingomonas colocasiae</name>
    <dbReference type="NCBI Taxonomy" id="1848973"/>
    <lineage>
        <taxon>Bacteria</taxon>
        <taxon>Pseudomonadati</taxon>
        <taxon>Pseudomonadota</taxon>
        <taxon>Alphaproteobacteria</taxon>
        <taxon>Sphingomonadales</taxon>
        <taxon>Sphingomonadaceae</taxon>
        <taxon>Sphingomonas</taxon>
    </lineage>
</organism>
<reference evidence="2 3" key="1">
    <citation type="submission" date="2021-08" db="EMBL/GenBank/DDBJ databases">
        <authorList>
            <person name="Tuo L."/>
        </authorList>
    </citation>
    <scope>NUCLEOTIDE SEQUENCE [LARGE SCALE GENOMIC DNA]</scope>
    <source>
        <strain evidence="2 3">JCM 31229</strain>
    </source>
</reference>
<dbReference type="RefSeq" id="WP_222989664.1">
    <property type="nucleotide sequence ID" value="NZ_JAINVV010000004.1"/>
</dbReference>
<accession>A0ABS7PMQ9</accession>
<evidence type="ECO:0000313" key="2">
    <source>
        <dbReference type="EMBL" id="MBY8822595.1"/>
    </source>
</evidence>
<keyword evidence="1" id="KW-1133">Transmembrane helix</keyword>
<name>A0ABS7PMQ9_9SPHN</name>
<proteinExistence type="predicted"/>
<feature type="transmembrane region" description="Helical" evidence="1">
    <location>
        <begin position="87"/>
        <end position="107"/>
    </location>
</feature>
<gene>
    <name evidence="2" type="ORF">K7G82_09845</name>
</gene>
<dbReference type="InterPro" id="IPR013901">
    <property type="entry name" value="Anthrone_oxy"/>
</dbReference>
<keyword evidence="3" id="KW-1185">Reference proteome</keyword>
<protein>
    <submittedName>
        <fullName evidence="2">DUF1772 domain-containing protein</fullName>
    </submittedName>
</protein>
<feature type="transmembrane region" description="Helical" evidence="1">
    <location>
        <begin position="6"/>
        <end position="33"/>
    </location>
</feature>
<dbReference type="Proteomes" id="UP000706039">
    <property type="component" value="Unassembled WGS sequence"/>
</dbReference>
<sequence length="158" mass="16769">MTDTIVSVSLLVAAVAAILVGGIFHAFSSFVMAGLGRIPSDQGANAMRAINVTVFTPSFMIPFMGMVPFSLALAGWALFAWDRAGSGLILTGALLYLFGCFGVTMAFNVPLNNRLAAVQPAGETALWAHYRQAWTRWNTVRTIAPVLAGLSFVLAFPA</sequence>
<keyword evidence="1" id="KW-0812">Transmembrane</keyword>
<feature type="transmembrane region" description="Helical" evidence="1">
    <location>
        <begin position="54"/>
        <end position="81"/>
    </location>
</feature>